<reference evidence="4" key="1">
    <citation type="journal article" date="2020" name="Stud. Mycol.">
        <title>101 Dothideomycetes genomes: a test case for predicting lifestyles and emergence of pathogens.</title>
        <authorList>
            <person name="Haridas S."/>
            <person name="Albert R."/>
            <person name="Binder M."/>
            <person name="Bloem J."/>
            <person name="Labutti K."/>
            <person name="Salamov A."/>
            <person name="Andreopoulos B."/>
            <person name="Baker S."/>
            <person name="Barry K."/>
            <person name="Bills G."/>
            <person name="Bluhm B."/>
            <person name="Cannon C."/>
            <person name="Castanera R."/>
            <person name="Culley D."/>
            <person name="Daum C."/>
            <person name="Ezra D."/>
            <person name="Gonzalez J."/>
            <person name="Henrissat B."/>
            <person name="Kuo A."/>
            <person name="Liang C."/>
            <person name="Lipzen A."/>
            <person name="Lutzoni F."/>
            <person name="Magnuson J."/>
            <person name="Mondo S."/>
            <person name="Nolan M."/>
            <person name="Ohm R."/>
            <person name="Pangilinan J."/>
            <person name="Park H.-J."/>
            <person name="Ramirez L."/>
            <person name="Alfaro M."/>
            <person name="Sun H."/>
            <person name="Tritt A."/>
            <person name="Yoshinaga Y."/>
            <person name="Zwiers L.-H."/>
            <person name="Turgeon B."/>
            <person name="Goodwin S."/>
            <person name="Spatafora J."/>
            <person name="Crous P."/>
            <person name="Grigoriev I."/>
        </authorList>
    </citation>
    <scope>NUCLEOTIDE SEQUENCE</scope>
    <source>
        <strain evidence="4">CBS 133067</strain>
    </source>
</reference>
<feature type="compositionally biased region" description="Polar residues" evidence="1">
    <location>
        <begin position="332"/>
        <end position="341"/>
    </location>
</feature>
<dbReference type="AlphaFoldDB" id="A0A9P4IL14"/>
<feature type="transmembrane region" description="Helical" evidence="2">
    <location>
        <begin position="98"/>
        <end position="119"/>
    </location>
</feature>
<feature type="transmembrane region" description="Helical" evidence="2">
    <location>
        <begin position="27"/>
        <end position="51"/>
    </location>
</feature>
<dbReference type="OrthoDB" id="405906at2759"/>
<feature type="domain" description="DUF7703" evidence="3">
    <location>
        <begin position="36"/>
        <end position="264"/>
    </location>
</feature>
<protein>
    <recommendedName>
        <fullName evidence="3">DUF7703 domain-containing protein</fullName>
    </recommendedName>
</protein>
<dbReference type="Pfam" id="PF24802">
    <property type="entry name" value="DUF7703"/>
    <property type="match status" value="1"/>
</dbReference>
<gene>
    <name evidence="4" type="ORF">NA57DRAFT_72465</name>
</gene>
<feature type="compositionally biased region" description="Basic and acidic residues" evidence="1">
    <location>
        <begin position="343"/>
        <end position="357"/>
    </location>
</feature>
<proteinExistence type="predicted"/>
<keyword evidence="2" id="KW-1133">Transmembrane helix</keyword>
<evidence type="ECO:0000313" key="4">
    <source>
        <dbReference type="EMBL" id="KAF2103490.1"/>
    </source>
</evidence>
<accession>A0A9P4IL14</accession>
<comment type="caution">
    <text evidence="4">The sequence shown here is derived from an EMBL/GenBank/DDBJ whole genome shotgun (WGS) entry which is preliminary data.</text>
</comment>
<feature type="transmembrane region" description="Helical" evidence="2">
    <location>
        <begin position="207"/>
        <end position="231"/>
    </location>
</feature>
<feature type="region of interest" description="Disordered" evidence="1">
    <location>
        <begin position="305"/>
        <end position="370"/>
    </location>
</feature>
<keyword evidence="2" id="KW-0472">Membrane</keyword>
<dbReference type="PANTHER" id="PTHR37013">
    <property type="entry name" value="INTEGRAL MEMBRANE PROTEIN (AFU_ORTHOLOGUE AFUA_1G05950)-RELATED"/>
    <property type="match status" value="1"/>
</dbReference>
<dbReference type="Proteomes" id="UP000799772">
    <property type="component" value="Unassembled WGS sequence"/>
</dbReference>
<feature type="transmembrane region" description="Helical" evidence="2">
    <location>
        <begin position="131"/>
        <end position="154"/>
    </location>
</feature>
<dbReference type="EMBL" id="ML978122">
    <property type="protein sequence ID" value="KAF2103490.1"/>
    <property type="molecule type" value="Genomic_DNA"/>
</dbReference>
<evidence type="ECO:0000259" key="3">
    <source>
        <dbReference type="Pfam" id="PF24802"/>
    </source>
</evidence>
<evidence type="ECO:0000256" key="2">
    <source>
        <dbReference type="SAM" id="Phobius"/>
    </source>
</evidence>
<dbReference type="PANTHER" id="PTHR37013:SF3">
    <property type="entry name" value="INTEGRAL MEMBRANE PROTEIN (AFU_ORTHOLOGUE AFUA_1G05950)"/>
    <property type="match status" value="1"/>
</dbReference>
<dbReference type="InterPro" id="IPR056120">
    <property type="entry name" value="DUF7703"/>
</dbReference>
<sequence length="393" mass="44484">MSDPSLPPYVPLRDFNWSLSHFGILPWNPTVFCLISSFFAVALYLSIELILQVWFTFKRHRALYYWSILITTLGIIGHVVAFTLKLFVPGENEIGSTFLAKISWVANTTGFSMVLYSRLHLVLRNSSVPHIVLAFILVDGLLFHTPVIVCSFGLSTPAFPHWVPPMDIAERIQIVGFTIQEFTISSIYTYTTWKMLQSGYSVQLRNVLILLVLAQIAVFFSDMVMVVVDYADMFTLKASMHPFIYAIKLKIEFVVLNQLRRLVRHGIAPGDLEVVSDDGETSQDSNWSSWKRISRLSWTRSSSWEKSVKSPPIPATPLTPVQPPSGVLLRPSEQSSRQISFSDVEKGLKDFEARTDSPLKTGGFPTLPSPIEENELQITQMERQYLGNFQVQS</sequence>
<keyword evidence="2" id="KW-0812">Transmembrane</keyword>
<keyword evidence="5" id="KW-1185">Reference proteome</keyword>
<feature type="transmembrane region" description="Helical" evidence="2">
    <location>
        <begin position="63"/>
        <end position="86"/>
    </location>
</feature>
<feature type="compositionally biased region" description="Pro residues" evidence="1">
    <location>
        <begin position="311"/>
        <end position="323"/>
    </location>
</feature>
<name>A0A9P4IL14_9PEZI</name>
<organism evidence="4 5">
    <name type="scientific">Rhizodiscina lignyota</name>
    <dbReference type="NCBI Taxonomy" id="1504668"/>
    <lineage>
        <taxon>Eukaryota</taxon>
        <taxon>Fungi</taxon>
        <taxon>Dikarya</taxon>
        <taxon>Ascomycota</taxon>
        <taxon>Pezizomycotina</taxon>
        <taxon>Dothideomycetes</taxon>
        <taxon>Pleosporomycetidae</taxon>
        <taxon>Aulographales</taxon>
        <taxon>Rhizodiscinaceae</taxon>
        <taxon>Rhizodiscina</taxon>
    </lineage>
</organism>
<evidence type="ECO:0000313" key="5">
    <source>
        <dbReference type="Proteomes" id="UP000799772"/>
    </source>
</evidence>
<evidence type="ECO:0000256" key="1">
    <source>
        <dbReference type="SAM" id="MobiDB-lite"/>
    </source>
</evidence>